<name>A0A267ELN6_9PLAT</name>
<reference evidence="2 3" key="1">
    <citation type="submission" date="2017-06" db="EMBL/GenBank/DDBJ databases">
        <title>A platform for efficient transgenesis in Macrostomum lignano, a flatworm model organism for stem cell research.</title>
        <authorList>
            <person name="Berezikov E."/>
        </authorList>
    </citation>
    <scope>NUCLEOTIDE SEQUENCE [LARGE SCALE GENOMIC DNA]</scope>
    <source>
        <strain evidence="2">DV1</strain>
        <tissue evidence="2">Whole organism</tissue>
    </source>
</reference>
<dbReference type="AlphaFoldDB" id="A0A267ELN6"/>
<dbReference type="PROSITE" id="PS50096">
    <property type="entry name" value="IQ"/>
    <property type="match status" value="1"/>
</dbReference>
<dbReference type="Gene3D" id="3.40.50.10140">
    <property type="entry name" value="Toll/interleukin-1 receptor homology (TIR) domain"/>
    <property type="match status" value="1"/>
</dbReference>
<comment type="caution">
    <text evidence="2">The sequence shown here is derived from an EMBL/GenBank/DDBJ whole genome shotgun (WGS) entry which is preliminary data.</text>
</comment>
<dbReference type="PANTHER" id="PTHR46270">
    <property type="entry name" value="ARMADILLO-TYPE FOLD-RELATED"/>
    <property type="match status" value="1"/>
</dbReference>
<dbReference type="InterPro" id="IPR000157">
    <property type="entry name" value="TIR_dom"/>
</dbReference>
<dbReference type="SUPFAM" id="SSF52200">
    <property type="entry name" value="Toll/Interleukin receptor TIR domain"/>
    <property type="match status" value="1"/>
</dbReference>
<keyword evidence="3" id="KW-1185">Reference proteome</keyword>
<dbReference type="PANTHER" id="PTHR46270:SF2">
    <property type="entry name" value="TIR DOMAIN-CONTAINING PROTEIN"/>
    <property type="match status" value="1"/>
</dbReference>
<dbReference type="Pfam" id="PF13676">
    <property type="entry name" value="TIR_2"/>
    <property type="match status" value="1"/>
</dbReference>
<evidence type="ECO:0000313" key="2">
    <source>
        <dbReference type="EMBL" id="PAA62455.1"/>
    </source>
</evidence>
<protein>
    <recommendedName>
        <fullName evidence="1">TIR domain-containing protein</fullName>
    </recommendedName>
</protein>
<dbReference type="GO" id="GO:0007165">
    <property type="term" value="P:signal transduction"/>
    <property type="evidence" value="ECO:0007669"/>
    <property type="project" value="InterPro"/>
</dbReference>
<accession>A0A267ELN6</accession>
<dbReference type="Proteomes" id="UP000215902">
    <property type="component" value="Unassembled WGS sequence"/>
</dbReference>
<dbReference type="OrthoDB" id="9978456at2759"/>
<gene>
    <name evidence="2" type="ORF">BOX15_Mlig007520g1</name>
</gene>
<evidence type="ECO:0000313" key="3">
    <source>
        <dbReference type="Proteomes" id="UP000215902"/>
    </source>
</evidence>
<proteinExistence type="predicted"/>
<sequence length="634" mass="70304">MQRRSKSVSKAAAAAHSEPDFSLEACRRCLSEIVSYLAAFVAAPDGAADAGAAGRLSRSFSQLNWMMSSHGTKWKPELKADLRTVEQEMLDSGLVTSLVDLLLTLLRLRGAYDDLAVRVLLCLLNCTDRSLEFCLQFAKSQDKFFRSYFPDLLNAQDGGQMLELNTASLVECALGIGYNMYFKNDSELYRRLAEFPSMVDSAKPYLVSPVTRVSATALIFIAFAVGDSQAEIFLGAKKSINYLISILRLGLKAPERACDGYSVAEMSKCINRLALNDANKDLLVELNVLSVVKLMLDSPEAQDVQEGLEILFTLSFSQRAAERIKTEFRGHIERLQSVERWSSSRQLNGLAFRLLGGQRSGGEAREPARRYRRVMISYNHASKQQVERLHGRLCESHLDVWVDFKHLKEGSTLDAMSAAVESSLVVLLCVTRLYKESNNCRLEAEYAWKCGKKLIPVLMEPKYKATGWLGMLLGTQLYFDLTESKYPFEEKFSQLLPAIQSCLDAAEAQSPPPQQHRLPTPVPPLPPIAASGTVAAAPSAPTTAAATIPAAAVSDNFEAWDTARVARWCSECGLPHQVADMRLTGRELRFLLGAMARSPEFLGRLLERYFSFDRLHDMAALVTALESLARSSRP</sequence>
<dbReference type="STRING" id="282301.A0A267ELN6"/>
<dbReference type="InterPro" id="IPR035897">
    <property type="entry name" value="Toll_tir_struct_dom_sf"/>
</dbReference>
<dbReference type="EMBL" id="NIVC01001937">
    <property type="protein sequence ID" value="PAA62455.1"/>
    <property type="molecule type" value="Genomic_DNA"/>
</dbReference>
<evidence type="ECO:0000259" key="1">
    <source>
        <dbReference type="Pfam" id="PF13676"/>
    </source>
</evidence>
<feature type="domain" description="TIR" evidence="1">
    <location>
        <begin position="374"/>
        <end position="496"/>
    </location>
</feature>
<organism evidence="2 3">
    <name type="scientific">Macrostomum lignano</name>
    <dbReference type="NCBI Taxonomy" id="282301"/>
    <lineage>
        <taxon>Eukaryota</taxon>
        <taxon>Metazoa</taxon>
        <taxon>Spiralia</taxon>
        <taxon>Lophotrochozoa</taxon>
        <taxon>Platyhelminthes</taxon>
        <taxon>Rhabditophora</taxon>
        <taxon>Macrostomorpha</taxon>
        <taxon>Macrostomida</taxon>
        <taxon>Macrostomidae</taxon>
        <taxon>Macrostomum</taxon>
    </lineage>
</organism>